<protein>
    <submittedName>
        <fullName evidence="1">Uncharacterized protein</fullName>
    </submittedName>
</protein>
<accession>A0A7X1NZN9</accession>
<sequence length="84" mass="9070">MDISDLVAAIERQTAVLEEIRDSLDTTQSILNSIDTAVFAIKLDVKTIDSQTFEAEYSLKSIVADIDSIKSDISSIGFDVAAMG</sequence>
<organism evidence="1 2">
    <name type="scientific">Deinococcus terrestris</name>
    <dbReference type="NCBI Taxonomy" id="2651870"/>
    <lineage>
        <taxon>Bacteria</taxon>
        <taxon>Thermotogati</taxon>
        <taxon>Deinococcota</taxon>
        <taxon>Deinococci</taxon>
        <taxon>Deinococcales</taxon>
        <taxon>Deinococcaceae</taxon>
        <taxon>Deinococcus</taxon>
    </lineage>
</organism>
<proteinExistence type="predicted"/>
<gene>
    <name evidence="1" type="ORF">F8S09_17425</name>
</gene>
<comment type="caution">
    <text evidence="1">The sequence shown here is derived from an EMBL/GenBank/DDBJ whole genome shotgun (WGS) entry which is preliminary data.</text>
</comment>
<name>A0A7X1NZN9_9DEIO</name>
<evidence type="ECO:0000313" key="2">
    <source>
        <dbReference type="Proteomes" id="UP000484842"/>
    </source>
</evidence>
<dbReference type="EMBL" id="WBSL01000031">
    <property type="protein sequence ID" value="MPY68434.1"/>
    <property type="molecule type" value="Genomic_DNA"/>
</dbReference>
<evidence type="ECO:0000313" key="1">
    <source>
        <dbReference type="EMBL" id="MPY68434.1"/>
    </source>
</evidence>
<dbReference type="RefSeq" id="WP_152872694.1">
    <property type="nucleotide sequence ID" value="NZ_WBSL01000031.1"/>
</dbReference>
<dbReference type="AlphaFoldDB" id="A0A7X1NZN9"/>
<dbReference type="Proteomes" id="UP000484842">
    <property type="component" value="Unassembled WGS sequence"/>
</dbReference>
<reference evidence="1 2" key="1">
    <citation type="submission" date="2019-10" db="EMBL/GenBank/DDBJ databases">
        <title>Deinococcus sp. isolated from soil.</title>
        <authorList>
            <person name="Li Y."/>
            <person name="Wang J."/>
        </authorList>
    </citation>
    <scope>NUCLEOTIDE SEQUENCE [LARGE SCALE GENOMIC DNA]</scope>
    <source>
        <strain evidence="1 2">SDU3-2</strain>
    </source>
</reference>
<keyword evidence="2" id="KW-1185">Reference proteome</keyword>